<name>A0A1I2G6W9_9MICO</name>
<keyword evidence="9" id="KW-1185">Reference proteome</keyword>
<feature type="domain" description="ABC3 transporter permease C-terminal" evidence="7">
    <location>
        <begin position="813"/>
        <end position="925"/>
    </location>
</feature>
<feature type="transmembrane region" description="Helical" evidence="6">
    <location>
        <begin position="305"/>
        <end position="327"/>
    </location>
</feature>
<dbReference type="EMBL" id="FONZ01000002">
    <property type="protein sequence ID" value="SFF12486.1"/>
    <property type="molecule type" value="Genomic_DNA"/>
</dbReference>
<dbReference type="Proteomes" id="UP000198520">
    <property type="component" value="Unassembled WGS sequence"/>
</dbReference>
<evidence type="ECO:0000256" key="1">
    <source>
        <dbReference type="ARBA" id="ARBA00004651"/>
    </source>
</evidence>
<evidence type="ECO:0000313" key="9">
    <source>
        <dbReference type="Proteomes" id="UP000198520"/>
    </source>
</evidence>
<evidence type="ECO:0000256" key="4">
    <source>
        <dbReference type="ARBA" id="ARBA00022989"/>
    </source>
</evidence>
<feature type="domain" description="ABC3 transporter permease C-terminal" evidence="7">
    <location>
        <begin position="309"/>
        <end position="427"/>
    </location>
</feature>
<organism evidence="8 9">
    <name type="scientific">Flavimobilis marinus</name>
    <dbReference type="NCBI Taxonomy" id="285351"/>
    <lineage>
        <taxon>Bacteria</taxon>
        <taxon>Bacillati</taxon>
        <taxon>Actinomycetota</taxon>
        <taxon>Actinomycetes</taxon>
        <taxon>Micrococcales</taxon>
        <taxon>Jonesiaceae</taxon>
        <taxon>Flavimobilis</taxon>
    </lineage>
</organism>
<evidence type="ECO:0000256" key="2">
    <source>
        <dbReference type="ARBA" id="ARBA00022475"/>
    </source>
</evidence>
<keyword evidence="5 6" id="KW-0472">Membrane</keyword>
<feature type="transmembrane region" description="Helical" evidence="6">
    <location>
        <begin position="519"/>
        <end position="540"/>
    </location>
</feature>
<accession>A0A1I2G6W9</accession>
<feature type="transmembrane region" description="Helical" evidence="6">
    <location>
        <begin position="808"/>
        <end position="831"/>
    </location>
</feature>
<feature type="transmembrane region" description="Helical" evidence="6">
    <location>
        <begin position="352"/>
        <end position="378"/>
    </location>
</feature>
<evidence type="ECO:0000259" key="7">
    <source>
        <dbReference type="Pfam" id="PF02687"/>
    </source>
</evidence>
<dbReference type="GO" id="GO:0005886">
    <property type="term" value="C:plasma membrane"/>
    <property type="evidence" value="ECO:0007669"/>
    <property type="project" value="UniProtKB-SubCell"/>
</dbReference>
<dbReference type="RefSeq" id="WP_093377192.1">
    <property type="nucleotide sequence ID" value="NZ_BNAN01000002.1"/>
</dbReference>
<dbReference type="AlphaFoldDB" id="A0A1I2G6W9"/>
<keyword evidence="4 6" id="KW-1133">Transmembrane helix</keyword>
<evidence type="ECO:0000256" key="3">
    <source>
        <dbReference type="ARBA" id="ARBA00022692"/>
    </source>
</evidence>
<reference evidence="9" key="1">
    <citation type="submission" date="2016-10" db="EMBL/GenBank/DDBJ databases">
        <authorList>
            <person name="Varghese N."/>
            <person name="Submissions S."/>
        </authorList>
    </citation>
    <scope>NUCLEOTIDE SEQUENCE [LARGE SCALE GENOMIC DNA]</scope>
    <source>
        <strain evidence="9">DSM 19083</strain>
    </source>
</reference>
<gene>
    <name evidence="8" type="ORF">SAMN04488035_1723</name>
</gene>
<keyword evidence="3 6" id="KW-0812">Transmembrane</keyword>
<dbReference type="Pfam" id="PF02687">
    <property type="entry name" value="FtsX"/>
    <property type="match status" value="2"/>
</dbReference>
<dbReference type="STRING" id="285351.SAMN04488035_1723"/>
<dbReference type="OrthoDB" id="3405625at2"/>
<feature type="transmembrane region" description="Helical" evidence="6">
    <location>
        <begin position="861"/>
        <end position="885"/>
    </location>
</feature>
<feature type="transmembrane region" description="Helical" evidence="6">
    <location>
        <begin position="472"/>
        <end position="498"/>
    </location>
</feature>
<feature type="transmembrane region" description="Helical" evidence="6">
    <location>
        <begin position="905"/>
        <end position="924"/>
    </location>
</feature>
<protein>
    <submittedName>
        <fullName evidence="8">Putative ABC transport system permease protein</fullName>
    </submittedName>
</protein>
<evidence type="ECO:0000256" key="5">
    <source>
        <dbReference type="ARBA" id="ARBA00023136"/>
    </source>
</evidence>
<evidence type="ECO:0000313" key="8">
    <source>
        <dbReference type="EMBL" id="SFF12486.1"/>
    </source>
</evidence>
<evidence type="ECO:0000256" key="6">
    <source>
        <dbReference type="SAM" id="Phobius"/>
    </source>
</evidence>
<proteinExistence type="predicted"/>
<feature type="transmembrane region" description="Helical" evidence="6">
    <location>
        <begin position="445"/>
        <end position="466"/>
    </location>
</feature>
<keyword evidence="2" id="KW-1003">Cell membrane</keyword>
<sequence>MELNEDGSRWSAWRVAARLARRDAMRSKGRTALIAVLVALPVLVGAVAITLFASATPTQERQMNWVLGPSAQARVTWEGEAPLVQGLAIDAGRVGYYVPDERVADLSESLPVSVVEERILAALPPGSTLDPTWTVGVRVSGPATAREDIRAMEIRTDRVPGLVTLREGRLPESVDEAVVAAGVGIPVGSIVEVAPIAPVNVGIEPVQLHVVGVYDVPGAEAGLMAPPGAILDIDEVGARYWVDRPQRAWFVDGPPVVWRDVLALNEVGAHVVSRAVMENPPPAEQVGYHDWAEDELSYSTAALSIGGAVIAFGLFELVMLIGPAFAVGARRNERQLALVAAVGGDRRTLRRIVVLGGVVIGGAASVGAAAVGVGAAALVRMFLNAGYAYTIPEWDVPVGALLALAALGTGLAVAAAWAPARRAGRMDVVAALAQRRTLAGPRRRTSAAGVGLIAAGLAAAVAGAIFGVPALMVGGVVSGLAGMVMLSSGVLVLIARLAPWLGPAGRYAARDALRQHSRTAPALAAIIAAAAGVVAAGTYLETKDARDAAVHREAVGEGRIVVRATGDANPAVVTALEETLPLASLTEARTATYARETLTESELEAAGWDMLWLSVTSTPDPERLCPLHTDTDATPVDMAAHANDPRCAGDGANGDPTTMLPWSNGVPTIVDDGSLVAQLGLAGAADAARALREGRVLVRDPSQVWGDGHARLEVTLYDYLEDGGDDGRTAAAVTLPAAVTSLPIGAELVLPPEAARELGLTSEHAGYLGVPARPITYAEETQAREAVEALDAETWVEVERAYRSTSPYYYSLLLAAAVVVGAGATGIVLALSSAETRPDMATLGAIGAPPALRRRVAAAQAALVTVPGLVLGSVVGVAFAWVLVLTRQQESGGGSWPFAVPWLELGVMVVGVPLVVMGGAWLLTRSRLPMIRRLTD</sequence>
<feature type="transmembrane region" description="Helical" evidence="6">
    <location>
        <begin position="31"/>
        <end position="53"/>
    </location>
</feature>
<comment type="subcellular location">
    <subcellularLocation>
        <location evidence="1">Cell membrane</location>
        <topology evidence="1">Multi-pass membrane protein</topology>
    </subcellularLocation>
</comment>
<feature type="transmembrane region" description="Helical" evidence="6">
    <location>
        <begin position="398"/>
        <end position="418"/>
    </location>
</feature>
<dbReference type="InterPro" id="IPR003838">
    <property type="entry name" value="ABC3_permease_C"/>
</dbReference>